<dbReference type="InterPro" id="IPR032675">
    <property type="entry name" value="LRR_dom_sf"/>
</dbReference>
<evidence type="ECO:0000256" key="4">
    <source>
        <dbReference type="ARBA" id="ARBA00022729"/>
    </source>
</evidence>
<evidence type="ECO:0008006" key="13">
    <source>
        <dbReference type="Google" id="ProtNLM"/>
    </source>
</evidence>
<dbReference type="PANTHER" id="PTHR48053">
    <property type="entry name" value="LEUCINE RICH REPEAT FAMILY PROTEIN, EXPRESSED"/>
    <property type="match status" value="1"/>
</dbReference>
<dbReference type="AlphaFoldDB" id="A0A3Q7I3W6"/>
<dbReference type="PANTHER" id="PTHR48053:SF71">
    <property type="entry name" value="LEUCINE RICH REPEAT FAMILY PROTEIN, EXPRESSED"/>
    <property type="match status" value="1"/>
</dbReference>
<comment type="subcellular location">
    <subcellularLocation>
        <location evidence="1">Membrane</location>
        <topology evidence="1">Single-pass type I membrane protein</topology>
    </subcellularLocation>
</comment>
<dbReference type="Gene3D" id="3.80.10.10">
    <property type="entry name" value="Ribonuclease Inhibitor"/>
    <property type="match status" value="6"/>
</dbReference>
<keyword evidence="5" id="KW-0677">Repeat</keyword>
<dbReference type="InParanoid" id="A0A3Q7I3W6"/>
<dbReference type="EnsemblPlants" id="Solyc09g064980.2.1">
    <property type="protein sequence ID" value="Solyc09g064980.2.1"/>
    <property type="gene ID" value="Solyc09g064980.2"/>
</dbReference>
<evidence type="ECO:0000256" key="1">
    <source>
        <dbReference type="ARBA" id="ARBA00004479"/>
    </source>
</evidence>
<evidence type="ECO:0000313" key="12">
    <source>
        <dbReference type="Proteomes" id="UP000004994"/>
    </source>
</evidence>
<keyword evidence="10" id="KW-0675">Receptor</keyword>
<dbReference type="Gramene" id="Solyc09g064980.2.1">
    <property type="protein sequence ID" value="Solyc09g064980.2.1"/>
    <property type="gene ID" value="Solyc09g064980.2"/>
</dbReference>
<dbReference type="InterPro" id="IPR003591">
    <property type="entry name" value="Leu-rich_rpt_typical-subtyp"/>
</dbReference>
<dbReference type="GO" id="GO:0006952">
    <property type="term" value="P:defense response"/>
    <property type="evidence" value="ECO:0007669"/>
    <property type="project" value="UniProtKB-ARBA"/>
</dbReference>
<keyword evidence="6" id="KW-0547">Nucleotide-binding</keyword>
<evidence type="ECO:0000256" key="9">
    <source>
        <dbReference type="ARBA" id="ARBA00023136"/>
    </source>
</evidence>
<keyword evidence="4" id="KW-0732">Signal</keyword>
<evidence type="ECO:0000256" key="8">
    <source>
        <dbReference type="ARBA" id="ARBA00022989"/>
    </source>
</evidence>
<keyword evidence="3" id="KW-0812">Transmembrane</keyword>
<dbReference type="InterPro" id="IPR001611">
    <property type="entry name" value="Leu-rich_rpt"/>
</dbReference>
<keyword evidence="7" id="KW-0067">ATP-binding</keyword>
<organism evidence="11">
    <name type="scientific">Solanum lycopersicum</name>
    <name type="common">Tomato</name>
    <name type="synonym">Lycopersicon esculentum</name>
    <dbReference type="NCBI Taxonomy" id="4081"/>
    <lineage>
        <taxon>Eukaryota</taxon>
        <taxon>Viridiplantae</taxon>
        <taxon>Streptophyta</taxon>
        <taxon>Embryophyta</taxon>
        <taxon>Tracheophyta</taxon>
        <taxon>Spermatophyta</taxon>
        <taxon>Magnoliopsida</taxon>
        <taxon>eudicotyledons</taxon>
        <taxon>Gunneridae</taxon>
        <taxon>Pentapetalae</taxon>
        <taxon>asterids</taxon>
        <taxon>lamiids</taxon>
        <taxon>Solanales</taxon>
        <taxon>Solanaceae</taxon>
        <taxon>Solanoideae</taxon>
        <taxon>Solaneae</taxon>
        <taxon>Solanum</taxon>
        <taxon>Solanum subgen. Lycopersicon</taxon>
    </lineage>
</organism>
<dbReference type="SUPFAM" id="SSF52058">
    <property type="entry name" value="L domain-like"/>
    <property type="match status" value="2"/>
</dbReference>
<evidence type="ECO:0000313" key="11">
    <source>
        <dbReference type="EnsemblPlants" id="Solyc09g064980.2.1"/>
    </source>
</evidence>
<dbReference type="Gene3D" id="1.10.510.10">
    <property type="entry name" value="Transferase(Phosphotransferase) domain 1"/>
    <property type="match status" value="1"/>
</dbReference>
<dbReference type="Proteomes" id="UP000004994">
    <property type="component" value="Chromosome 9"/>
</dbReference>
<dbReference type="PaxDb" id="4081-Solyc09g064990.1.1"/>
<dbReference type="Pfam" id="PF13855">
    <property type="entry name" value="LRR_8"/>
    <property type="match status" value="1"/>
</dbReference>
<keyword evidence="8" id="KW-1133">Transmembrane helix</keyword>
<keyword evidence="9" id="KW-0472">Membrane</keyword>
<keyword evidence="2" id="KW-0433">Leucine-rich repeat</keyword>
<evidence type="ECO:0000256" key="2">
    <source>
        <dbReference type="ARBA" id="ARBA00022614"/>
    </source>
</evidence>
<dbReference type="FunFam" id="3.80.10.10:FF:000095">
    <property type="entry name" value="LRR receptor-like serine/threonine-protein kinase GSO1"/>
    <property type="match status" value="1"/>
</dbReference>
<keyword evidence="12" id="KW-1185">Reference proteome</keyword>
<reference evidence="11" key="1">
    <citation type="journal article" date="2012" name="Nature">
        <title>The tomato genome sequence provides insights into fleshy fruit evolution.</title>
        <authorList>
            <consortium name="Tomato Genome Consortium"/>
        </authorList>
    </citation>
    <scope>NUCLEOTIDE SEQUENCE [LARGE SCALE GENOMIC DNA]</scope>
    <source>
        <strain evidence="11">cv. Heinz 1706</strain>
    </source>
</reference>
<dbReference type="InterPro" id="IPR051716">
    <property type="entry name" value="Plant_RL_S/T_kinase"/>
</dbReference>
<protein>
    <recommendedName>
        <fullName evidence="13">Leucine-rich repeat-containing N-terminal plant-type domain-containing protein</fullName>
    </recommendedName>
</protein>
<dbReference type="GO" id="GO:0016020">
    <property type="term" value="C:membrane"/>
    <property type="evidence" value="ECO:0007669"/>
    <property type="project" value="UniProtKB-SubCell"/>
</dbReference>
<accession>A0A3Q7I3W6</accession>
<dbReference type="GO" id="GO:0051707">
    <property type="term" value="P:response to other organism"/>
    <property type="evidence" value="ECO:0007669"/>
    <property type="project" value="UniProtKB-ARBA"/>
</dbReference>
<evidence type="ECO:0000256" key="7">
    <source>
        <dbReference type="ARBA" id="ARBA00022840"/>
    </source>
</evidence>
<reference evidence="11" key="2">
    <citation type="submission" date="2019-01" db="UniProtKB">
        <authorList>
            <consortium name="EnsemblPlants"/>
        </authorList>
    </citation>
    <scope>IDENTIFICATION</scope>
    <source>
        <strain evidence="11">cv. Heinz 1706</strain>
    </source>
</reference>
<name>A0A3Q7I3W6_SOLLC</name>
<evidence type="ECO:0000256" key="5">
    <source>
        <dbReference type="ARBA" id="ARBA00022737"/>
    </source>
</evidence>
<evidence type="ECO:0000256" key="10">
    <source>
        <dbReference type="ARBA" id="ARBA00023170"/>
    </source>
</evidence>
<evidence type="ECO:0000256" key="3">
    <source>
        <dbReference type="ARBA" id="ARBA00022692"/>
    </source>
</evidence>
<proteinExistence type="predicted"/>
<evidence type="ECO:0000256" key="6">
    <source>
        <dbReference type="ARBA" id="ARBA00022741"/>
    </source>
</evidence>
<sequence length="930" mass="104420">MDESSFESQRTEAGRYNLRSSWNPLFAENFFHKKIHQQLSRLSRLQNLNFEFQLSNRAFLENNTLLGKIANQVVSLTKLVKLYLKNNNLTGHFPDSIVNLTSLEELYLSYNNLEGQVQAYLARLNKSRLLGFNLKSNLGNYFPNFQILYLVKCQFIGSKPSSLANASKLLELDFPVNNFTRNMPKGFGSLWNLLWLNVWSNQLGYGKHDDLDFVNSLTNYQQSTNAPFWRQPNVGTFSHSTVNLSSQLQCLIHYKNRISGKSFKVSVLGDMYSFGILILVIFTERTPIYTFSKQSPPLSQKVKDILDKTTGEMSKATNNKEYWGSIKKEEMECLVSILEIDFACSAESPRDRLIVTQVHKSDILGDNKARSNGHGIIKAGLNGHGDNVPKSCVFGNKMDKLALLGFKSQITDDLSGVSSLGHLNLKGLRLAGRISGHLGNLSLQKMPSSTTKQAVKASNQNLIKLKSLVLEYNTLVGQIPYQIGPLTKLVKRHLKNNNKARLFSGSIGNLTSFEDLSYNNLEGKVPAFLARLTKLRLLGLSVNNLSGEFPPSLYHLSSLELLKQYKFCNKCLHKLCSVSCGRIVKFRRLKDPSGIHTNVTKEDQEREFYSAASAAFLGNETDKLDLLGFKSQITEDLFRVFVSWNYSIHFCQCTETRKSHSFESQRAEAGRLSRLQNLNLSSNYLTGEIPVNLSYCVNVKSLFLEHNALLGIIPNQFKESPNFFSLIDQVEASWIVSMGFGNLRNLLWLNVWSNQLGYSKHDDLDFVNSLTNCQQSTNAPFWRQPGCSLTGTIPQQLFALSSLTYIYASYNSLTGTSPVYIGNWGHLTYLYFSHNNISAKIPQTLGKCLALGEIYLKGNYLQATIPNLKDLPDLQSVDLSQHKLSGPIPHFIASLTSLLFLNLSVNNLDGEVLVTGVFSNLSADGLNRNS</sequence>
<dbReference type="Pfam" id="PF00560">
    <property type="entry name" value="LRR_1"/>
    <property type="match status" value="2"/>
</dbReference>
<dbReference type="SMART" id="SM00369">
    <property type="entry name" value="LRR_TYP"/>
    <property type="match status" value="6"/>
</dbReference>
<dbReference type="GO" id="GO:0005524">
    <property type="term" value="F:ATP binding"/>
    <property type="evidence" value="ECO:0007669"/>
    <property type="project" value="UniProtKB-KW"/>
</dbReference>